<feature type="DNA-binding region" description="H-T-H motif" evidence="2">
    <location>
        <begin position="24"/>
        <end position="43"/>
    </location>
</feature>
<dbReference type="GO" id="GO:0003677">
    <property type="term" value="F:DNA binding"/>
    <property type="evidence" value="ECO:0007669"/>
    <property type="project" value="UniProtKB-UniRule"/>
</dbReference>
<protein>
    <submittedName>
        <fullName evidence="4">TetR family transcriptional regulator</fullName>
    </submittedName>
</protein>
<name>A0A7M1SYX2_9MICO</name>
<evidence type="ECO:0000256" key="1">
    <source>
        <dbReference type="ARBA" id="ARBA00023125"/>
    </source>
</evidence>
<dbReference type="PROSITE" id="PS50977">
    <property type="entry name" value="HTH_TETR_2"/>
    <property type="match status" value="1"/>
</dbReference>
<sequence>MSRRLVLADAGLAVIAEEGMRGLTHRAVDRRAGVPPGTTSNYFRTRRDLIVALTERLYRRLTPEDAALVEAAAREPTRDQWVRLMVELVERALAQPALHVALWEIRLEAVRRPELMPVLTELVRGGFRADVAFLHRSRLPGTAHEVRLLHLAINGLILELLTLPDALEVGDWPAIAADLVDRIVYATPGARVPLGDIER</sequence>
<dbReference type="Gene3D" id="1.10.357.10">
    <property type="entry name" value="Tetracycline Repressor, domain 2"/>
    <property type="match status" value="1"/>
</dbReference>
<reference evidence="4 5" key="1">
    <citation type="submission" date="2020-10" db="EMBL/GenBank/DDBJ databases">
        <title>Haloactinobacterium sp. RN3S43, a bacterium isolated from saline soil.</title>
        <authorList>
            <person name="Sun J.-Q."/>
        </authorList>
    </citation>
    <scope>NUCLEOTIDE SEQUENCE [LARGE SCALE GENOMIC DNA]</scope>
    <source>
        <strain evidence="4 5">RN3S43</strain>
    </source>
</reference>
<feature type="domain" description="HTH tetR-type" evidence="3">
    <location>
        <begin position="1"/>
        <end position="61"/>
    </location>
</feature>
<evidence type="ECO:0000313" key="5">
    <source>
        <dbReference type="Proteomes" id="UP000593758"/>
    </source>
</evidence>
<dbReference type="Pfam" id="PF17940">
    <property type="entry name" value="TetR_C_31"/>
    <property type="match status" value="1"/>
</dbReference>
<dbReference type="Pfam" id="PF00440">
    <property type="entry name" value="TetR_N"/>
    <property type="match status" value="1"/>
</dbReference>
<keyword evidence="1 2" id="KW-0238">DNA-binding</keyword>
<evidence type="ECO:0000313" key="4">
    <source>
        <dbReference type="EMBL" id="QOR72780.1"/>
    </source>
</evidence>
<dbReference type="InterPro" id="IPR001647">
    <property type="entry name" value="HTH_TetR"/>
</dbReference>
<keyword evidence="5" id="KW-1185">Reference proteome</keyword>
<gene>
    <name evidence="4" type="ORF">IM660_13655</name>
</gene>
<dbReference type="SUPFAM" id="SSF46689">
    <property type="entry name" value="Homeodomain-like"/>
    <property type="match status" value="1"/>
</dbReference>
<dbReference type="EMBL" id="CP063169">
    <property type="protein sequence ID" value="QOR72780.1"/>
    <property type="molecule type" value="Genomic_DNA"/>
</dbReference>
<dbReference type="KEGG" id="halt:IM660_13655"/>
<dbReference type="InterPro" id="IPR041583">
    <property type="entry name" value="TetR_C_31"/>
</dbReference>
<accession>A0A7M1SYX2</accession>
<dbReference type="AlphaFoldDB" id="A0A7M1SYX2"/>
<evidence type="ECO:0000259" key="3">
    <source>
        <dbReference type="PROSITE" id="PS50977"/>
    </source>
</evidence>
<organism evidence="4 5">
    <name type="scientific">Ruania alkalisoli</name>
    <dbReference type="NCBI Taxonomy" id="2779775"/>
    <lineage>
        <taxon>Bacteria</taxon>
        <taxon>Bacillati</taxon>
        <taxon>Actinomycetota</taxon>
        <taxon>Actinomycetes</taxon>
        <taxon>Micrococcales</taxon>
        <taxon>Ruaniaceae</taxon>
        <taxon>Ruania</taxon>
    </lineage>
</organism>
<evidence type="ECO:0000256" key="2">
    <source>
        <dbReference type="PROSITE-ProRule" id="PRU00335"/>
    </source>
</evidence>
<dbReference type="InterPro" id="IPR009057">
    <property type="entry name" value="Homeodomain-like_sf"/>
</dbReference>
<dbReference type="Proteomes" id="UP000593758">
    <property type="component" value="Chromosome"/>
</dbReference>
<proteinExistence type="predicted"/>